<keyword evidence="2" id="KW-1185">Reference proteome</keyword>
<gene>
    <name evidence="1" type="ORF">GCM10010178_80590</name>
</gene>
<name>A0ABQ2VD85_9PSEU</name>
<proteinExistence type="predicted"/>
<protein>
    <recommendedName>
        <fullName evidence="3">DinB superfamily protein</fullName>
    </recommendedName>
</protein>
<accession>A0ABQ2VD85</accession>
<dbReference type="Proteomes" id="UP000649573">
    <property type="component" value="Unassembled WGS sequence"/>
</dbReference>
<evidence type="ECO:0000313" key="2">
    <source>
        <dbReference type="Proteomes" id="UP000649573"/>
    </source>
</evidence>
<evidence type="ECO:0000313" key="1">
    <source>
        <dbReference type="EMBL" id="GGU77332.1"/>
    </source>
</evidence>
<sequence length="158" mass="17070">MDTTALRLAYEKFFEVAAAPDLGEALDGGWNADQVLAHMLSVDAATAAVVLGVVSGARPTFDNRICLDRWNLDRIIAEHPGRTALIARVRDQAAILCDIADRLTEQAAAVLVPSFLMSNDELLLDQPVPLADLVNGLASGHVPLHTQQLLDLRRPVRA</sequence>
<dbReference type="EMBL" id="BMRE01000063">
    <property type="protein sequence ID" value="GGU77332.1"/>
    <property type="molecule type" value="Genomic_DNA"/>
</dbReference>
<reference evidence="2" key="1">
    <citation type="journal article" date="2019" name="Int. J. Syst. Evol. Microbiol.">
        <title>The Global Catalogue of Microorganisms (GCM) 10K type strain sequencing project: providing services to taxonomists for standard genome sequencing and annotation.</title>
        <authorList>
            <consortium name="The Broad Institute Genomics Platform"/>
            <consortium name="The Broad Institute Genome Sequencing Center for Infectious Disease"/>
            <person name="Wu L."/>
            <person name="Ma J."/>
        </authorList>
    </citation>
    <scope>NUCLEOTIDE SEQUENCE [LARGE SCALE GENOMIC DNA]</scope>
    <source>
        <strain evidence="2">JCM 3296</strain>
    </source>
</reference>
<evidence type="ECO:0008006" key="3">
    <source>
        <dbReference type="Google" id="ProtNLM"/>
    </source>
</evidence>
<organism evidence="1 2">
    <name type="scientific">Lentzea flava</name>
    <dbReference type="NCBI Taxonomy" id="103732"/>
    <lineage>
        <taxon>Bacteria</taxon>
        <taxon>Bacillati</taxon>
        <taxon>Actinomycetota</taxon>
        <taxon>Actinomycetes</taxon>
        <taxon>Pseudonocardiales</taxon>
        <taxon>Pseudonocardiaceae</taxon>
        <taxon>Lentzea</taxon>
    </lineage>
</organism>
<comment type="caution">
    <text evidence="1">The sequence shown here is derived from an EMBL/GenBank/DDBJ whole genome shotgun (WGS) entry which is preliminary data.</text>
</comment>